<dbReference type="SUPFAM" id="SSF50978">
    <property type="entry name" value="WD40 repeat-like"/>
    <property type="match status" value="1"/>
</dbReference>
<dbReference type="PANTHER" id="PTHR13268">
    <property type="entry name" value="BREAST CARCINOMA AMPLIFIED SEQUENCE 3"/>
    <property type="match status" value="1"/>
</dbReference>
<accession>A0A6A1UR91</accession>
<dbReference type="GO" id="GO:0006914">
    <property type="term" value="P:autophagy"/>
    <property type="evidence" value="ECO:0007669"/>
    <property type="project" value="InterPro"/>
</dbReference>
<feature type="compositionally biased region" description="Low complexity" evidence="1">
    <location>
        <begin position="267"/>
        <end position="278"/>
    </location>
</feature>
<evidence type="ECO:0000256" key="1">
    <source>
        <dbReference type="SAM" id="MobiDB-lite"/>
    </source>
</evidence>
<proteinExistence type="predicted"/>
<keyword evidence="4" id="KW-1185">Reference proteome</keyword>
<dbReference type="GO" id="GO:0042594">
    <property type="term" value="P:response to starvation"/>
    <property type="evidence" value="ECO:0007669"/>
    <property type="project" value="TreeGrafter"/>
</dbReference>
<dbReference type="OrthoDB" id="25778at2759"/>
<sequence>MKSHANKANGSINHSNGFLPNSLKFISSCIKTASSGVRSASASVAASISGDNQDQKDQVLWTGFDRLELGPAAFKRILLLGYSNGFQVLDVENASNFSELVSRHDDPVTFLQMQPLPARSGGDEGFRASHPLLLVVACEESKSSGVMPSTRDGFIRDGFAEPQTGSNGLSPTAVRFYSLRSHNYVHVLRFRSTVYMVRCSPQIVAVGLAAQNKFSVLTYPVPQLGGQGMGGVNIGYGPMAVGPRWLAYASNNPLLSNTGRLSPQSLTPPGVSPSTSPGNGSVVARYAMESSKQLAAGLINLGDMGYKTLTKYCQELIPDGSNSPVSSNSSWKVGRIASHSAEMDIAGMVIQDICFSPYSQWIAIVSSRGTCHIFALSPFGGDTVLQIQNSDVDGPTLLPVTSLPWWFTPSFIVNQQSFSPPPPPPVVLSVVSRIKNSQSGWLNQVSNAASSAAGKVPIPSGAVAAVFHSSVPHDLLPAHLKVNILENLLVYTPCGHTIQYKLLPSMGGEPNEAASRTGPGSSLPIQDDELRVKVEPIQWWDVCRRNDWPEREECISGITLGRSETAEIVMDTSSDCEDNDIVSKEFMKPNERSHLYLSNAEVQISSERIPIWQKYKISFYTMSPLGTNEQNFAENDTGGEIEVEKIPVHEIEIKRRDLLPVFDHFLRIQTVGTQCANGGQKVALPLIGSNSIKTATIKLSELLLILIKDEKLRSLAGGRYSSSSSNSHAAKEKYSEDAIVGHSKLVSLGGVESSAGLSEESCTSSHQSGNDNNVEKGQRSVLSSSLLNKSSINNDSTSISAKLPTTGVSPVQDSDFSNSLSTLTSDSLSADRTISKNVQPSNSVGGSEASNVSSNRSDLSMNIPDEGLVHDSLDFEQFFQEGYCKPSPLSDCRDTTEVVTDVDSSSSPGDREKSEEDGDNDDMLGGVFAFSEEGRHSNNLVLFHHNMYMSFNIATRNHSWF</sequence>
<feature type="region of interest" description="Disordered" evidence="1">
    <location>
        <begin position="797"/>
        <end position="865"/>
    </location>
</feature>
<dbReference type="GO" id="GO:0005737">
    <property type="term" value="C:cytoplasm"/>
    <property type="evidence" value="ECO:0007669"/>
    <property type="project" value="TreeGrafter"/>
</dbReference>
<organism evidence="3 4">
    <name type="scientific">Morella rubra</name>
    <name type="common">Chinese bayberry</name>
    <dbReference type="NCBI Taxonomy" id="262757"/>
    <lineage>
        <taxon>Eukaryota</taxon>
        <taxon>Viridiplantae</taxon>
        <taxon>Streptophyta</taxon>
        <taxon>Embryophyta</taxon>
        <taxon>Tracheophyta</taxon>
        <taxon>Spermatophyta</taxon>
        <taxon>Magnoliopsida</taxon>
        <taxon>eudicotyledons</taxon>
        <taxon>Gunneridae</taxon>
        <taxon>Pentapetalae</taxon>
        <taxon>rosids</taxon>
        <taxon>fabids</taxon>
        <taxon>Fagales</taxon>
        <taxon>Myricaceae</taxon>
        <taxon>Morella</taxon>
    </lineage>
</organism>
<feature type="region of interest" description="Disordered" evidence="1">
    <location>
        <begin position="259"/>
        <end position="278"/>
    </location>
</feature>
<feature type="region of interest" description="Disordered" evidence="1">
    <location>
        <begin position="757"/>
        <end position="779"/>
    </location>
</feature>
<feature type="compositionally biased region" description="Low complexity" evidence="1">
    <location>
        <begin position="813"/>
        <end position="828"/>
    </location>
</feature>
<dbReference type="Proteomes" id="UP000516437">
    <property type="component" value="Chromosome 8"/>
</dbReference>
<feature type="compositionally biased region" description="Low complexity" evidence="1">
    <location>
        <begin position="897"/>
        <end position="907"/>
    </location>
</feature>
<dbReference type="Pfam" id="PF12490">
    <property type="entry name" value="BCAS3"/>
    <property type="match status" value="1"/>
</dbReference>
<evidence type="ECO:0000313" key="4">
    <source>
        <dbReference type="Proteomes" id="UP000516437"/>
    </source>
</evidence>
<protein>
    <submittedName>
        <fullName evidence="3">Autophagy-related protein 18h</fullName>
    </submittedName>
</protein>
<gene>
    <name evidence="3" type="ORF">CJ030_MR8G019009</name>
</gene>
<evidence type="ECO:0000259" key="2">
    <source>
        <dbReference type="Pfam" id="PF12490"/>
    </source>
</evidence>
<evidence type="ECO:0000313" key="3">
    <source>
        <dbReference type="EMBL" id="KAB1202307.1"/>
    </source>
</evidence>
<dbReference type="InterPro" id="IPR022175">
    <property type="entry name" value="BCAS3_dom"/>
</dbReference>
<reference evidence="3 4" key="1">
    <citation type="journal article" date="2019" name="Plant Biotechnol. J.">
        <title>The red bayberry genome and genetic basis of sex determination.</title>
        <authorList>
            <person name="Jia H.M."/>
            <person name="Jia H.J."/>
            <person name="Cai Q.L."/>
            <person name="Wang Y."/>
            <person name="Zhao H.B."/>
            <person name="Yang W.F."/>
            <person name="Wang G.Y."/>
            <person name="Li Y.H."/>
            <person name="Zhan D.L."/>
            <person name="Shen Y.T."/>
            <person name="Niu Q.F."/>
            <person name="Chang L."/>
            <person name="Qiu J."/>
            <person name="Zhao L."/>
            <person name="Xie H.B."/>
            <person name="Fu W.Y."/>
            <person name="Jin J."/>
            <person name="Li X.W."/>
            <person name="Jiao Y."/>
            <person name="Zhou C.C."/>
            <person name="Tu T."/>
            <person name="Chai C.Y."/>
            <person name="Gao J.L."/>
            <person name="Fan L.J."/>
            <person name="van de Weg E."/>
            <person name="Wang J.Y."/>
            <person name="Gao Z.S."/>
        </authorList>
    </citation>
    <scope>NUCLEOTIDE SEQUENCE [LARGE SCALE GENOMIC DNA]</scope>
    <source>
        <tissue evidence="3">Leaves</tissue>
    </source>
</reference>
<dbReference type="EMBL" id="RXIC02000026">
    <property type="protein sequence ID" value="KAB1202307.1"/>
    <property type="molecule type" value="Genomic_DNA"/>
</dbReference>
<feature type="domain" description="BCAS3" evidence="2">
    <location>
        <begin position="525"/>
        <end position="663"/>
    </location>
</feature>
<name>A0A6A1UR91_9ROSI</name>
<dbReference type="PANTHER" id="PTHR13268:SF12">
    <property type="entry name" value="AUTOPHAGY-RELATED PROTEIN 18H"/>
    <property type="match status" value="1"/>
</dbReference>
<comment type="caution">
    <text evidence="3">The sequence shown here is derived from an EMBL/GenBank/DDBJ whole genome shotgun (WGS) entry which is preliminary data.</text>
</comment>
<dbReference type="InterPro" id="IPR036322">
    <property type="entry name" value="WD40_repeat_dom_sf"/>
</dbReference>
<feature type="compositionally biased region" description="Polar residues" evidence="1">
    <location>
        <begin position="830"/>
        <end position="860"/>
    </location>
</feature>
<feature type="compositionally biased region" description="Polar residues" evidence="1">
    <location>
        <begin position="760"/>
        <end position="772"/>
    </location>
</feature>
<feature type="region of interest" description="Disordered" evidence="1">
    <location>
        <begin position="890"/>
        <end position="923"/>
    </location>
</feature>
<dbReference type="AlphaFoldDB" id="A0A6A1UR91"/>
<dbReference type="InterPro" id="IPR045142">
    <property type="entry name" value="BCAS3-like"/>
</dbReference>